<organism evidence="1">
    <name type="scientific">Bos taurus</name>
    <name type="common">Bovine</name>
    <dbReference type="NCBI Taxonomy" id="9913"/>
    <lineage>
        <taxon>Eukaryota</taxon>
        <taxon>Metazoa</taxon>
        <taxon>Chordata</taxon>
        <taxon>Craniata</taxon>
        <taxon>Vertebrata</taxon>
        <taxon>Euteleostomi</taxon>
        <taxon>Mammalia</taxon>
        <taxon>Eutheria</taxon>
        <taxon>Laurasiatheria</taxon>
        <taxon>Artiodactyla</taxon>
        <taxon>Ruminantia</taxon>
        <taxon>Pecora</taxon>
        <taxon>Bovidae</taxon>
        <taxon>Bovinae</taxon>
        <taxon>Bos</taxon>
    </lineage>
</organism>
<protein>
    <submittedName>
        <fullName evidence="1">Uncharacterized protein</fullName>
    </submittedName>
</protein>
<name>V9GZQ7_BOVIN</name>
<sequence>MRSPQRINHDEVYF</sequence>
<reference evidence="1" key="1">
    <citation type="journal article" date="1988" name="J. Biol. Chem.">
        <title>Transcription of the bovine adrenodoxin gene produces two species of mRNA of which only one is translated into adrenodoxin.</title>
        <authorList>
            <person name="Kagimoto M."/>
            <person name="Kagimoto K."/>
            <person name="Simpson E.R."/>
            <person name="Waterman M.R."/>
        </authorList>
    </citation>
    <scope>NUCLEOTIDE SEQUENCE</scope>
    <source>
        <tissue evidence="1">Adrenal cortex</tissue>
    </source>
</reference>
<evidence type="ECO:0000313" key="1">
    <source>
        <dbReference type="EMBL" id="AAA78949.1"/>
    </source>
</evidence>
<proteinExistence type="predicted"/>
<accession>V9GZQ7</accession>
<dbReference type="EMBL" id="AH003211">
    <property type="protein sequence ID" value="AAA78949.1"/>
    <property type="molecule type" value="Genomic_DNA"/>
</dbReference>